<dbReference type="EMBL" id="JAVALS010000003">
    <property type="protein sequence ID" value="MDP5226908.1"/>
    <property type="molecule type" value="Genomic_DNA"/>
</dbReference>
<dbReference type="SUPFAM" id="SSF52540">
    <property type="entry name" value="P-loop containing nucleoside triphosphate hydrolases"/>
    <property type="match status" value="1"/>
</dbReference>
<dbReference type="InterPro" id="IPR027417">
    <property type="entry name" value="P-loop_NTPase"/>
</dbReference>
<gene>
    <name evidence="1" type="ORF">Q9R02_07075</name>
</gene>
<protein>
    <submittedName>
        <fullName evidence="1">Uncharacterized protein</fullName>
    </submittedName>
</protein>
<sequence length="122" mass="12658">MSAAGHERRAEGLRSWAAGILAQEAAVELLIAFSRSRLLDGPWVREGGGVGSFWFDEDVAAEAGGYLSGGERRVLDIASSLASPSHPLDLGDAITGLDPEALRCVLDSLAHAGGIHQPSIPG</sequence>
<name>A0ABT9IMT6_9MICC</name>
<accession>A0ABT9IMT6</accession>
<dbReference type="RefSeq" id="WP_305995954.1">
    <property type="nucleotide sequence ID" value="NZ_JAVALS010000003.1"/>
</dbReference>
<dbReference type="Proteomes" id="UP001232725">
    <property type="component" value="Unassembled WGS sequence"/>
</dbReference>
<proteinExistence type="predicted"/>
<reference evidence="1 2" key="1">
    <citation type="submission" date="2023-08" db="EMBL/GenBank/DDBJ databases">
        <title>Arthrobacter horti sp. nov., isolated from forest soil.</title>
        <authorList>
            <person name="Park M."/>
        </authorList>
    </citation>
    <scope>NUCLEOTIDE SEQUENCE [LARGE SCALE GENOMIC DNA]</scope>
    <source>
        <strain evidence="1 2">YJM1</strain>
    </source>
</reference>
<evidence type="ECO:0000313" key="2">
    <source>
        <dbReference type="Proteomes" id="UP001232725"/>
    </source>
</evidence>
<dbReference type="Gene3D" id="3.40.50.300">
    <property type="entry name" value="P-loop containing nucleotide triphosphate hydrolases"/>
    <property type="match status" value="1"/>
</dbReference>
<keyword evidence="2" id="KW-1185">Reference proteome</keyword>
<comment type="caution">
    <text evidence="1">The sequence shown here is derived from an EMBL/GenBank/DDBJ whole genome shotgun (WGS) entry which is preliminary data.</text>
</comment>
<organism evidence="1 2">
    <name type="scientific">Arthrobacter horti</name>
    <dbReference type="NCBI Taxonomy" id="3068273"/>
    <lineage>
        <taxon>Bacteria</taxon>
        <taxon>Bacillati</taxon>
        <taxon>Actinomycetota</taxon>
        <taxon>Actinomycetes</taxon>
        <taxon>Micrococcales</taxon>
        <taxon>Micrococcaceae</taxon>
        <taxon>Arthrobacter</taxon>
    </lineage>
</organism>
<evidence type="ECO:0000313" key="1">
    <source>
        <dbReference type="EMBL" id="MDP5226908.1"/>
    </source>
</evidence>